<reference evidence="1" key="2">
    <citation type="submission" date="2011-01" db="EMBL/GenBank/DDBJ databases">
        <title>The Non-contiguous Finished genome of Clostridium papyrosolvens.</title>
        <authorList>
            <person name="Lucas S."/>
            <person name="Copeland A."/>
            <person name="Lapidus A."/>
            <person name="Cheng J.-F."/>
            <person name="Goodwin L."/>
            <person name="Pitluck S."/>
            <person name="Misra M."/>
            <person name="Chertkov O."/>
            <person name="Detter J.C."/>
            <person name="Han C."/>
            <person name="Tapia R."/>
            <person name="Land M."/>
            <person name="Hauser L."/>
            <person name="Kyrpides N."/>
            <person name="Ivanova N."/>
            <person name="Pagani I."/>
            <person name="Mouttaki H."/>
            <person name="He Z."/>
            <person name="Zhou J."/>
            <person name="Hemme C.L."/>
            <person name="Woyke T."/>
        </authorList>
    </citation>
    <scope>NUCLEOTIDE SEQUENCE [LARGE SCALE GENOMIC DNA]</scope>
    <source>
        <strain evidence="1">DSM 2782</strain>
    </source>
</reference>
<gene>
    <name evidence="1" type="ORF">Cpap_0416</name>
</gene>
<sequence>MSFFKNKNSGSDIETPISSILLGRDILGVNPHNSALNKTTIDLQDEKLSTDYTNRIK</sequence>
<evidence type="ECO:0000313" key="1">
    <source>
        <dbReference type="EMBL" id="EGD46122.1"/>
    </source>
</evidence>
<reference evidence="1" key="1">
    <citation type="submission" date="2009-07" db="EMBL/GenBank/DDBJ databases">
        <authorList>
            <consortium name="US DOE Joint Genome Institute (JGI-PGF)"/>
            <person name="Lucas S."/>
            <person name="Copeland A."/>
            <person name="Lapidus A."/>
            <person name="Glavina del Rio T."/>
            <person name="Tice H."/>
            <person name="Bruce D."/>
            <person name="Goodwin L."/>
            <person name="Pitluck S."/>
            <person name="Larimer F."/>
            <person name="Land M.L."/>
            <person name="Mouttaki H."/>
            <person name="He Z."/>
            <person name="Zhou J."/>
            <person name="Hemme C.L."/>
        </authorList>
    </citation>
    <scope>NUCLEOTIDE SEQUENCE [LARGE SCALE GENOMIC DNA]</scope>
    <source>
        <strain evidence="1">DSM 2782</strain>
    </source>
</reference>
<name>F1THB9_9FIRM</name>
<comment type="caution">
    <text evidence="1">The sequence shown here is derived from an EMBL/GenBank/DDBJ whole genome shotgun (WGS) entry which is preliminary data.</text>
</comment>
<dbReference type="eggNOG" id="ENOG502ZHDN">
    <property type="taxonomic scope" value="Bacteria"/>
</dbReference>
<protein>
    <submittedName>
        <fullName evidence="1">Uncharacterized protein</fullName>
    </submittedName>
</protein>
<dbReference type="Proteomes" id="UP000003860">
    <property type="component" value="Unassembled WGS sequence"/>
</dbReference>
<dbReference type="RefSeq" id="WP_004621774.1">
    <property type="nucleotide sequence ID" value="NZ_ACXX02000016.1"/>
</dbReference>
<dbReference type="EMBL" id="ACXX02000016">
    <property type="protein sequence ID" value="EGD46122.1"/>
    <property type="molecule type" value="Genomic_DNA"/>
</dbReference>
<dbReference type="STRING" id="588581.Cpap_0416"/>
<evidence type="ECO:0000313" key="2">
    <source>
        <dbReference type="Proteomes" id="UP000003860"/>
    </source>
</evidence>
<accession>F1THB9</accession>
<dbReference type="AlphaFoldDB" id="F1THB9"/>
<organism evidence="1 2">
    <name type="scientific">Ruminiclostridium papyrosolvens DSM 2782</name>
    <dbReference type="NCBI Taxonomy" id="588581"/>
    <lineage>
        <taxon>Bacteria</taxon>
        <taxon>Bacillati</taxon>
        <taxon>Bacillota</taxon>
        <taxon>Clostridia</taxon>
        <taxon>Eubacteriales</taxon>
        <taxon>Oscillospiraceae</taxon>
        <taxon>Ruminiclostridium</taxon>
    </lineage>
</organism>
<keyword evidence="2" id="KW-1185">Reference proteome</keyword>
<proteinExistence type="predicted"/>